<dbReference type="PANTHER" id="PTHR43364">
    <property type="entry name" value="NADH-SPECIFIC METHYLGLYOXAL REDUCTASE-RELATED"/>
    <property type="match status" value="1"/>
</dbReference>
<dbReference type="PANTHER" id="PTHR43364:SF1">
    <property type="entry name" value="OXIDOREDUCTASE YDHF"/>
    <property type="match status" value="1"/>
</dbReference>
<dbReference type="Gene3D" id="3.20.20.100">
    <property type="entry name" value="NADP-dependent oxidoreductase domain"/>
    <property type="match status" value="1"/>
</dbReference>
<proteinExistence type="predicted"/>
<evidence type="ECO:0000313" key="2">
    <source>
        <dbReference type="EMBL" id="REC68611.1"/>
    </source>
</evidence>
<dbReference type="Proteomes" id="UP000256326">
    <property type="component" value="Unassembled WGS sequence"/>
</dbReference>
<dbReference type="OrthoDB" id="9773828at2"/>
<keyword evidence="3" id="KW-1185">Reference proteome</keyword>
<dbReference type="GO" id="GO:0016491">
    <property type="term" value="F:oxidoreductase activity"/>
    <property type="evidence" value="ECO:0007669"/>
    <property type="project" value="InterPro"/>
</dbReference>
<reference evidence="2 3" key="1">
    <citation type="journal article" date="2006" name="Int. J. Syst. Evol. Microbiol.">
        <title>Chryseobacterium hispanicum sp. nov., isolated from the drinking water distribution system of Sevilla, Spain.</title>
        <authorList>
            <person name="Gallego V."/>
            <person name="Garcia M.T."/>
            <person name="Ventosa A."/>
        </authorList>
    </citation>
    <scope>NUCLEOTIDE SEQUENCE [LARGE SCALE GENOMIC DNA]</scope>
    <source>
        <strain evidence="2 3">KCTC 22104</strain>
    </source>
</reference>
<comment type="caution">
    <text evidence="2">The sequence shown here is derived from an EMBL/GenBank/DDBJ whole genome shotgun (WGS) entry which is preliminary data.</text>
</comment>
<dbReference type="PRINTS" id="PR00069">
    <property type="entry name" value="ALDKETRDTASE"/>
</dbReference>
<dbReference type="AlphaFoldDB" id="A0A3D9CSD7"/>
<dbReference type="GO" id="GO:0005829">
    <property type="term" value="C:cytosol"/>
    <property type="evidence" value="ECO:0007669"/>
    <property type="project" value="TreeGrafter"/>
</dbReference>
<feature type="domain" description="NADP-dependent oxidoreductase" evidence="1">
    <location>
        <begin position="5"/>
        <end position="277"/>
    </location>
</feature>
<dbReference type="InterPro" id="IPR036812">
    <property type="entry name" value="NAD(P)_OxRdtase_dom_sf"/>
</dbReference>
<dbReference type="InterPro" id="IPR023210">
    <property type="entry name" value="NADP_OxRdtase_dom"/>
</dbReference>
<organism evidence="2 3">
    <name type="scientific">Epilithonimonas hispanica</name>
    <dbReference type="NCBI Taxonomy" id="358687"/>
    <lineage>
        <taxon>Bacteria</taxon>
        <taxon>Pseudomonadati</taxon>
        <taxon>Bacteroidota</taxon>
        <taxon>Flavobacteriia</taxon>
        <taxon>Flavobacteriales</taxon>
        <taxon>Weeksellaceae</taxon>
        <taxon>Chryseobacterium group</taxon>
        <taxon>Epilithonimonas</taxon>
    </lineage>
</organism>
<dbReference type="SUPFAM" id="SSF51430">
    <property type="entry name" value="NAD(P)-linked oxidoreductase"/>
    <property type="match status" value="1"/>
</dbReference>
<accession>A0A3D9CSD7</accession>
<gene>
    <name evidence="2" type="ORF">DRF58_13650</name>
</gene>
<dbReference type="Pfam" id="PF00248">
    <property type="entry name" value="Aldo_ket_red"/>
    <property type="match status" value="1"/>
</dbReference>
<protein>
    <submittedName>
        <fullName evidence="2">Aldo/keto reductase</fullName>
    </submittedName>
</protein>
<dbReference type="InterPro" id="IPR050523">
    <property type="entry name" value="AKR_Detox_Biosynth"/>
</dbReference>
<dbReference type="EMBL" id="QNUG01000033">
    <property type="protein sequence ID" value="REC68611.1"/>
    <property type="molecule type" value="Genomic_DNA"/>
</dbReference>
<name>A0A3D9CSD7_9FLAO</name>
<sequence length="287" mass="32979">MMFSEIIAGTMRWGVWGANHSPKEVQKLIEVCLEESITTFDHADIYGGHTTEQLFGNAWKEMNIDREKVQFISKCGIVMNSEKKPSGLKYYNYDSNYILNCVDESLENLKTDYLDVLLLHRPSPLMNPEEIANTFQSLKDHGKVKNFGVSNFSVSQFELMDQYFPLITNQIEVSVNETSAFDNGTLDQLMMKNLRPTAWSVMGTYFSEQSEQNIRIKSIINTHCEKYDAEENQILLAFILKHPSRIIPVIGTSKEETIRKLNKSLMINLEAIDWFKILEAIKGKEVD</sequence>
<evidence type="ECO:0000313" key="3">
    <source>
        <dbReference type="Proteomes" id="UP000256326"/>
    </source>
</evidence>
<dbReference type="InterPro" id="IPR020471">
    <property type="entry name" value="AKR"/>
</dbReference>
<evidence type="ECO:0000259" key="1">
    <source>
        <dbReference type="Pfam" id="PF00248"/>
    </source>
</evidence>